<dbReference type="PANTHER" id="PTHR38100">
    <property type="entry name" value="HIGH FREQUENCY LYSOGENIZATION PROTEIN HFLD"/>
    <property type="match status" value="1"/>
</dbReference>
<name>A0A1W1D8G0_9ZZZZ</name>
<protein>
    <recommendedName>
        <fullName evidence="6">High frequency lysogenization protein HflD</fullName>
    </recommendedName>
</protein>
<evidence type="ECO:0000256" key="1">
    <source>
        <dbReference type="ARBA" id="ARBA00004496"/>
    </source>
</evidence>
<sequence>MNKINNQTLALAGILQSVMLVDQLASKGECDTDCSIVSLNSITSKSANVYEVFESPVQLSIGMAALRVALGKQTKSIQTVIFYALSLINLEKKLMKNSALLDVISTEINALNKQEFFEITHSNSIARLGELYKTTLGELSPRIMVKGEQLHLSNQRTANHIRALLLAGIRAVSLWKSQGGKTWHLILNKKKILSAIDALDRIGS</sequence>
<dbReference type="InterPro" id="IPR007451">
    <property type="entry name" value="HflD"/>
</dbReference>
<dbReference type="EMBL" id="FPHR01000006">
    <property type="protein sequence ID" value="SFV76706.1"/>
    <property type="molecule type" value="Genomic_DNA"/>
</dbReference>
<dbReference type="SUPFAM" id="SSF101322">
    <property type="entry name" value="YcfC-like"/>
    <property type="match status" value="1"/>
</dbReference>
<evidence type="ECO:0000256" key="3">
    <source>
        <dbReference type="ARBA" id="ARBA00022490"/>
    </source>
</evidence>
<proteinExistence type="inferred from homology"/>
<accession>A0A1W1D8G0</accession>
<gene>
    <name evidence="5" type="ORF">MNB_SUP05-4-374</name>
</gene>
<evidence type="ECO:0000256" key="4">
    <source>
        <dbReference type="ARBA" id="ARBA00023136"/>
    </source>
</evidence>
<evidence type="ECO:0000256" key="2">
    <source>
        <dbReference type="ARBA" id="ARBA00022475"/>
    </source>
</evidence>
<organism evidence="5">
    <name type="scientific">hydrothermal vent metagenome</name>
    <dbReference type="NCBI Taxonomy" id="652676"/>
    <lineage>
        <taxon>unclassified sequences</taxon>
        <taxon>metagenomes</taxon>
        <taxon>ecological metagenomes</taxon>
    </lineage>
</organism>
<reference evidence="5" key="1">
    <citation type="submission" date="2016-10" db="EMBL/GenBank/DDBJ databases">
        <authorList>
            <person name="de Groot N.N."/>
        </authorList>
    </citation>
    <scope>NUCLEOTIDE SEQUENCE</scope>
</reference>
<keyword evidence="4" id="KW-0472">Membrane</keyword>
<dbReference type="HAMAP" id="MF_00695">
    <property type="entry name" value="HflD_protein"/>
    <property type="match status" value="1"/>
</dbReference>
<dbReference type="GO" id="GO:0005737">
    <property type="term" value="C:cytoplasm"/>
    <property type="evidence" value="ECO:0007669"/>
    <property type="project" value="UniProtKB-SubCell"/>
</dbReference>
<dbReference type="PANTHER" id="PTHR38100:SF1">
    <property type="entry name" value="HIGH FREQUENCY LYSOGENIZATION PROTEIN HFLD"/>
    <property type="match status" value="1"/>
</dbReference>
<dbReference type="NCBIfam" id="NF001246">
    <property type="entry name" value="PRK00218.1-2"/>
    <property type="match status" value="1"/>
</dbReference>
<keyword evidence="3" id="KW-0963">Cytoplasm</keyword>
<dbReference type="AlphaFoldDB" id="A0A1W1D8G0"/>
<comment type="subcellular location">
    <subcellularLocation>
        <location evidence="1">Cytoplasm</location>
    </subcellularLocation>
</comment>
<dbReference type="Pfam" id="PF04356">
    <property type="entry name" value="DUF489"/>
    <property type="match status" value="1"/>
</dbReference>
<dbReference type="Gene3D" id="1.10.3890.10">
    <property type="entry name" value="HflD-like"/>
    <property type="match status" value="1"/>
</dbReference>
<evidence type="ECO:0008006" key="6">
    <source>
        <dbReference type="Google" id="ProtNLM"/>
    </source>
</evidence>
<evidence type="ECO:0000313" key="5">
    <source>
        <dbReference type="EMBL" id="SFV76706.1"/>
    </source>
</evidence>
<dbReference type="InterPro" id="IPR035932">
    <property type="entry name" value="HflD-like_sf"/>
</dbReference>
<keyword evidence="2" id="KW-1003">Cell membrane</keyword>